<dbReference type="Gene3D" id="1.25.40.10">
    <property type="entry name" value="Tetratricopeptide repeat domain"/>
    <property type="match status" value="2"/>
</dbReference>
<evidence type="ECO:0000256" key="1">
    <source>
        <dbReference type="ARBA" id="ARBA00022737"/>
    </source>
</evidence>
<accession>A0A285CLZ5</accession>
<dbReference type="Pfam" id="PF07719">
    <property type="entry name" value="TPR_2"/>
    <property type="match status" value="1"/>
</dbReference>
<evidence type="ECO:0000313" key="5">
    <source>
        <dbReference type="EMBL" id="SNX68574.1"/>
    </source>
</evidence>
<protein>
    <submittedName>
        <fullName evidence="5">Tetratricopeptide repeat protein</fullName>
    </submittedName>
</protein>
<dbReference type="OrthoDB" id="9766710at2"/>
<dbReference type="SUPFAM" id="SSF48452">
    <property type="entry name" value="TPR-like"/>
    <property type="match status" value="2"/>
</dbReference>
<dbReference type="EMBL" id="OAOQ01000002">
    <property type="protein sequence ID" value="SNX68574.1"/>
    <property type="molecule type" value="Genomic_DNA"/>
</dbReference>
<reference evidence="6" key="1">
    <citation type="submission" date="2017-08" db="EMBL/GenBank/DDBJ databases">
        <authorList>
            <person name="Varghese N."/>
            <person name="Submissions S."/>
        </authorList>
    </citation>
    <scope>NUCLEOTIDE SEQUENCE [LARGE SCALE GENOMIC DNA]</scope>
    <source>
        <strain evidence="6">JA234</strain>
    </source>
</reference>
<dbReference type="PROSITE" id="PS50005">
    <property type="entry name" value="TPR"/>
    <property type="match status" value="1"/>
</dbReference>
<proteinExistence type="predicted"/>
<dbReference type="AlphaFoldDB" id="A0A285CLZ5"/>
<evidence type="ECO:0000256" key="2">
    <source>
        <dbReference type="ARBA" id="ARBA00022803"/>
    </source>
</evidence>
<evidence type="ECO:0000256" key="4">
    <source>
        <dbReference type="SAM" id="SignalP"/>
    </source>
</evidence>
<dbReference type="Proteomes" id="UP000219467">
    <property type="component" value="Unassembled WGS sequence"/>
</dbReference>
<organism evidence="5 6">
    <name type="scientific">Cereibacter ovatus</name>
    <dbReference type="NCBI Taxonomy" id="439529"/>
    <lineage>
        <taxon>Bacteria</taxon>
        <taxon>Pseudomonadati</taxon>
        <taxon>Pseudomonadota</taxon>
        <taxon>Alphaproteobacteria</taxon>
        <taxon>Rhodobacterales</taxon>
        <taxon>Paracoccaceae</taxon>
        <taxon>Cereibacter</taxon>
    </lineage>
</organism>
<keyword evidence="4" id="KW-0732">Signal</keyword>
<dbReference type="PANTHER" id="PTHR12558:SF13">
    <property type="entry name" value="CELL DIVISION CYCLE PROTEIN 27 HOMOLOG"/>
    <property type="match status" value="1"/>
</dbReference>
<feature type="chain" id="PRO_5011995586" evidence="4">
    <location>
        <begin position="25"/>
        <end position="566"/>
    </location>
</feature>
<feature type="repeat" description="TPR" evidence="3">
    <location>
        <begin position="396"/>
        <end position="429"/>
    </location>
</feature>
<keyword evidence="6" id="KW-1185">Reference proteome</keyword>
<dbReference type="Pfam" id="PF13432">
    <property type="entry name" value="TPR_16"/>
    <property type="match status" value="1"/>
</dbReference>
<evidence type="ECO:0000313" key="6">
    <source>
        <dbReference type="Proteomes" id="UP000219467"/>
    </source>
</evidence>
<keyword evidence="2 3" id="KW-0802">TPR repeat</keyword>
<dbReference type="PANTHER" id="PTHR12558">
    <property type="entry name" value="CELL DIVISION CYCLE 16,23,27"/>
    <property type="match status" value="1"/>
</dbReference>
<dbReference type="RefSeq" id="WP_097029223.1">
    <property type="nucleotide sequence ID" value="NZ_OAOQ01000002.1"/>
</dbReference>
<dbReference type="InterPro" id="IPR019734">
    <property type="entry name" value="TPR_rpt"/>
</dbReference>
<feature type="signal peptide" evidence="4">
    <location>
        <begin position="1"/>
        <end position="24"/>
    </location>
</feature>
<dbReference type="SMART" id="SM00028">
    <property type="entry name" value="TPR"/>
    <property type="match status" value="5"/>
</dbReference>
<name>A0A285CLZ5_9RHOB</name>
<dbReference type="InterPro" id="IPR013105">
    <property type="entry name" value="TPR_2"/>
</dbReference>
<sequence length="566" mass="61055">MAKLFTRPLLALALAGLLPAAAQSQDGDPGAYLAARVAGIHSDYRAAGEWYTRALLADPSNQGLIEGALISVFSLGEIEKAVPLAERLAADGAQSQPARLVLLADRARRGDFAAILQGGASGLGPLVDRLAAAWAEFGAGRMSEALTAFDQLAAADGFEPFGLYHKALALAAAGDFEGADKILSGGDGNGLRVMRRGSIAHAQILSQLDRNAAAVEMLDRSFGTDADAGIDALKARLIAGDTLDYDVARNATEGMAEIFFLLAGALSGEVDDGSTLLYARTATFLRPDHTEALLLSAQLLAGQAQHQLASETYARIPPTDPMYFVAEIGRAESLRADGRTDAALEVLQGLARSRGDLMQVHLALGDALRREERYADAVSAYDAALARVEKPESQHWPLYYSRGICHERLNQWTEAEADMRRALKLNPDEPQVLNYLGYSFVDRGENLDEALGMIQRAVLARPDSGYIIDSLAWAYFRLGRYQDAVVPMEKASLLEPVDPIVTDHLGDVYWAVGRKLEARFQWRRALSFDPAEKEAERIRRKLDVGLDAVLAAEGAKPLAVAESKND</sequence>
<gene>
    <name evidence="5" type="ORF">SAMN05878503_102192</name>
</gene>
<dbReference type="InterPro" id="IPR011990">
    <property type="entry name" value="TPR-like_helical_dom_sf"/>
</dbReference>
<keyword evidence="1" id="KW-0677">Repeat</keyword>
<evidence type="ECO:0000256" key="3">
    <source>
        <dbReference type="PROSITE-ProRule" id="PRU00339"/>
    </source>
</evidence>